<comment type="caution">
    <text evidence="13">The sequence shown here is derived from an EMBL/GenBank/DDBJ whole genome shotgun (WGS) entry which is preliminary data.</text>
</comment>
<keyword evidence="14" id="KW-1185">Reference proteome</keyword>
<keyword evidence="5" id="KW-0256">Endoplasmic reticulum</keyword>
<evidence type="ECO:0000313" key="13">
    <source>
        <dbReference type="EMBL" id="RYO87832.1"/>
    </source>
</evidence>
<sequence length="357" mass="39138">MARLTQVPIAPGRSGAPSPDALAELNRLLARLQQSIIHADAERERRLRTSEYERNKVGTNLEYARSLLTRLEQDALAIKVHARRQEAQADLNRKRDVFEQLTARLRELEDISIDTDDDSSEGEDLLGGGTIQTPSESLDSRSADNAPEDRREDGWEGGGEREAADKRTVVAEQSTRSDTAPRSIDPPVQTQSPPSTIPPEPQAAETTTTSQNLRTRGAASASQPAATTAAGTTSARRELFGDRKAPATTATTEAILDHHRAEQDRLTESLVRMATALKQSSRAFATSLEDERAVLDAAGEGLARGETSLEATTRRMGALRRMSEGRGWWGRMMLYAWIFGLAVLAVLIVFVLPKLRF</sequence>
<evidence type="ECO:0000256" key="4">
    <source>
        <dbReference type="ARBA" id="ARBA00022692"/>
    </source>
</evidence>
<keyword evidence="10" id="KW-0175">Coiled coil</keyword>
<feature type="region of interest" description="Disordered" evidence="11">
    <location>
        <begin position="112"/>
        <end position="247"/>
    </location>
</feature>
<protein>
    <recommendedName>
        <fullName evidence="15">Synaptobrevin</fullName>
    </recommendedName>
</protein>
<evidence type="ECO:0008006" key="15">
    <source>
        <dbReference type="Google" id="ProtNLM"/>
    </source>
</evidence>
<feature type="compositionally biased region" description="Acidic residues" evidence="11">
    <location>
        <begin position="112"/>
        <end position="124"/>
    </location>
</feature>
<dbReference type="PANTHER" id="PTHR13050:SF7">
    <property type="entry name" value="VESICLE TRANSPORT PROTEIN USE1"/>
    <property type="match status" value="1"/>
</dbReference>
<feature type="compositionally biased region" description="Basic and acidic residues" evidence="11">
    <location>
        <begin position="235"/>
        <end position="245"/>
    </location>
</feature>
<evidence type="ECO:0000256" key="5">
    <source>
        <dbReference type="ARBA" id="ARBA00022824"/>
    </source>
</evidence>
<evidence type="ECO:0000256" key="11">
    <source>
        <dbReference type="SAM" id="MobiDB-lite"/>
    </source>
</evidence>
<organism evidence="13 14">
    <name type="scientific">Monosporascus cannonballus</name>
    <dbReference type="NCBI Taxonomy" id="155416"/>
    <lineage>
        <taxon>Eukaryota</taxon>
        <taxon>Fungi</taxon>
        <taxon>Dikarya</taxon>
        <taxon>Ascomycota</taxon>
        <taxon>Pezizomycotina</taxon>
        <taxon>Sordariomycetes</taxon>
        <taxon>Xylariomycetidae</taxon>
        <taxon>Xylariales</taxon>
        <taxon>Xylariales incertae sedis</taxon>
        <taxon>Monosporascus</taxon>
    </lineage>
</organism>
<feature type="compositionally biased region" description="Basic and acidic residues" evidence="11">
    <location>
        <begin position="138"/>
        <end position="169"/>
    </location>
</feature>
<comment type="subcellular location">
    <subcellularLocation>
        <location evidence="1">Endoplasmic reticulum membrane</location>
        <topology evidence="1">Single-pass type IV membrane protein</topology>
    </subcellularLocation>
</comment>
<dbReference type="InterPro" id="IPR019150">
    <property type="entry name" value="Vesicle_transport_protein_Use1"/>
</dbReference>
<name>A0ABY0HDE1_9PEZI</name>
<evidence type="ECO:0000256" key="1">
    <source>
        <dbReference type="ARBA" id="ARBA00004163"/>
    </source>
</evidence>
<proteinExistence type="inferred from homology"/>
<keyword evidence="4 12" id="KW-0812">Transmembrane</keyword>
<reference evidence="13 14" key="1">
    <citation type="submission" date="2018-06" db="EMBL/GenBank/DDBJ databases">
        <title>Complete Genomes of Monosporascus.</title>
        <authorList>
            <person name="Robinson A.J."/>
            <person name="Natvig D.O."/>
        </authorList>
    </citation>
    <scope>NUCLEOTIDE SEQUENCE [LARGE SCALE GENOMIC DNA]</scope>
    <source>
        <strain evidence="13 14">CBS 609.92</strain>
    </source>
</reference>
<evidence type="ECO:0000256" key="9">
    <source>
        <dbReference type="ARBA" id="ARBA00023136"/>
    </source>
</evidence>
<evidence type="ECO:0000256" key="10">
    <source>
        <dbReference type="SAM" id="Coils"/>
    </source>
</evidence>
<evidence type="ECO:0000256" key="7">
    <source>
        <dbReference type="ARBA" id="ARBA00022927"/>
    </source>
</evidence>
<accession>A0ABY0HDE1</accession>
<feature type="coiled-coil region" evidence="10">
    <location>
        <begin position="84"/>
        <end position="111"/>
    </location>
</feature>
<evidence type="ECO:0000256" key="2">
    <source>
        <dbReference type="ARBA" id="ARBA00007891"/>
    </source>
</evidence>
<dbReference type="PANTHER" id="PTHR13050">
    <property type="entry name" value="USE1-LIKE PROTEIN"/>
    <property type="match status" value="1"/>
</dbReference>
<evidence type="ECO:0000256" key="6">
    <source>
        <dbReference type="ARBA" id="ARBA00022892"/>
    </source>
</evidence>
<evidence type="ECO:0000256" key="3">
    <source>
        <dbReference type="ARBA" id="ARBA00022448"/>
    </source>
</evidence>
<dbReference type="Pfam" id="PF09753">
    <property type="entry name" value="Use1"/>
    <property type="match status" value="1"/>
</dbReference>
<keyword evidence="8 12" id="KW-1133">Transmembrane helix</keyword>
<evidence type="ECO:0000256" key="8">
    <source>
        <dbReference type="ARBA" id="ARBA00022989"/>
    </source>
</evidence>
<keyword evidence="6" id="KW-0931">ER-Golgi transport</keyword>
<feature type="compositionally biased region" description="Polar residues" evidence="11">
    <location>
        <begin position="171"/>
        <end position="180"/>
    </location>
</feature>
<comment type="similarity">
    <text evidence="2">Belongs to the USE1 family.</text>
</comment>
<keyword evidence="7" id="KW-0653">Protein transport</keyword>
<dbReference type="Proteomes" id="UP000294003">
    <property type="component" value="Unassembled WGS sequence"/>
</dbReference>
<evidence type="ECO:0000256" key="12">
    <source>
        <dbReference type="SAM" id="Phobius"/>
    </source>
</evidence>
<feature type="compositionally biased region" description="Low complexity" evidence="11">
    <location>
        <begin position="215"/>
        <end position="234"/>
    </location>
</feature>
<evidence type="ECO:0000313" key="14">
    <source>
        <dbReference type="Proteomes" id="UP000294003"/>
    </source>
</evidence>
<keyword evidence="3" id="KW-0813">Transport</keyword>
<feature type="transmembrane region" description="Helical" evidence="12">
    <location>
        <begin position="328"/>
        <end position="352"/>
    </location>
</feature>
<gene>
    <name evidence="13" type="ORF">DL762_004018</name>
</gene>
<dbReference type="EMBL" id="QJNS01000095">
    <property type="protein sequence ID" value="RYO87832.1"/>
    <property type="molecule type" value="Genomic_DNA"/>
</dbReference>
<keyword evidence="9 12" id="KW-0472">Membrane</keyword>